<dbReference type="RefSeq" id="WP_141649478.1">
    <property type="nucleotide sequence ID" value="NZ_VIFM01000512.1"/>
</dbReference>
<dbReference type="Proteomes" id="UP000315369">
    <property type="component" value="Unassembled WGS sequence"/>
</dbReference>
<reference evidence="2 3" key="1">
    <citation type="submission" date="2019-06" db="EMBL/GenBank/DDBJ databases">
        <authorList>
            <person name="Livingstone P."/>
            <person name="Whitworth D."/>
        </authorList>
    </citation>
    <scope>NUCLEOTIDE SEQUENCE [LARGE SCALE GENOMIC DNA]</scope>
    <source>
        <strain evidence="2 3">AM401</strain>
    </source>
</reference>
<proteinExistence type="predicted"/>
<organism evidence="2 3">
    <name type="scientific">Myxococcus llanfairpwllgwyngyllgogerychwyrndrobwllllantysiliogogogochensis</name>
    <dbReference type="NCBI Taxonomy" id="2590453"/>
    <lineage>
        <taxon>Bacteria</taxon>
        <taxon>Pseudomonadati</taxon>
        <taxon>Myxococcota</taxon>
        <taxon>Myxococcia</taxon>
        <taxon>Myxococcales</taxon>
        <taxon>Cystobacterineae</taxon>
        <taxon>Myxococcaceae</taxon>
        <taxon>Myxococcus</taxon>
    </lineage>
</organism>
<dbReference type="GO" id="GO:0050135">
    <property type="term" value="F:NADP+ nucleosidase activity"/>
    <property type="evidence" value="ECO:0007669"/>
    <property type="project" value="InterPro"/>
</dbReference>
<feature type="domain" description="CD-NTase-associated protein 12/Pycsar effector protein TIR" evidence="1">
    <location>
        <begin position="242"/>
        <end position="353"/>
    </location>
</feature>
<sequence length="377" mass="42272">MDNVIDELVRIERRCTRGVALFEADEISDVIVALKDAADKVGLSFSGSWLGYHSRVYYEGLERPPPGATFSVEWGFQAVFNEATTGDWVEYDFTAVVNAVLELAHSPDLSALERVRLKGIAVFEGCKEELQAIIDAALSERPDTALGELRGELVKQSASLTMDDFFEGFKPRGQILSRDMRAFGDAKIRTPPHMHVKFRAMVAESPRVSLLTLGKIARRTRLYLEKKMALKGKSAARTSGTVFIGHGHSKTWRDLKDFLQERLELKVDEFNMESAAGITTVQRLEDMLDSAAFAFLVMTAEDEYADKTLHARENVIHEVGLFQGRLGFSRAIVLLEEGCKEFSNIKGLGQIRFPKGDIKAQREEIRQVLEREELVSP</sequence>
<evidence type="ECO:0000259" key="1">
    <source>
        <dbReference type="Pfam" id="PF10137"/>
    </source>
</evidence>
<name>A0A540WHY2_9BACT</name>
<protein>
    <recommendedName>
        <fullName evidence="1">CD-NTase-associated protein 12/Pycsar effector protein TIR domain-containing protein</fullName>
    </recommendedName>
</protein>
<evidence type="ECO:0000313" key="3">
    <source>
        <dbReference type="Proteomes" id="UP000315369"/>
    </source>
</evidence>
<dbReference type="Pfam" id="PF10137">
    <property type="entry name" value="CAP12-PCTIR_TIR"/>
    <property type="match status" value="1"/>
</dbReference>
<dbReference type="EMBL" id="VIFM01000512">
    <property type="protein sequence ID" value="TQF08618.1"/>
    <property type="molecule type" value="Genomic_DNA"/>
</dbReference>
<gene>
    <name evidence="2" type="ORF">FJV41_48965</name>
</gene>
<accession>A0A540WHY2</accession>
<dbReference type="OrthoDB" id="5497289at2"/>
<evidence type="ECO:0000313" key="2">
    <source>
        <dbReference type="EMBL" id="TQF08618.1"/>
    </source>
</evidence>
<dbReference type="AlphaFoldDB" id="A0A540WHY2"/>
<comment type="caution">
    <text evidence="2">The sequence shown here is derived from an EMBL/GenBank/DDBJ whole genome shotgun (WGS) entry which is preliminary data.</text>
</comment>
<keyword evidence="3" id="KW-1185">Reference proteome</keyword>
<dbReference type="InterPro" id="IPR019302">
    <property type="entry name" value="CAP12/PCTIR_TIR_dom"/>
</dbReference>